<feature type="transmembrane region" description="Helical" evidence="16">
    <location>
        <begin position="12"/>
        <end position="31"/>
    </location>
</feature>
<dbReference type="Gene3D" id="1.10.150.770">
    <property type="match status" value="1"/>
</dbReference>
<dbReference type="InterPro" id="IPR001460">
    <property type="entry name" value="PCN-bd_Tpept"/>
</dbReference>
<dbReference type="UniPathway" id="UPA00219"/>
<dbReference type="GO" id="GO:0008955">
    <property type="term" value="F:peptidoglycan glycosyltransferase activity"/>
    <property type="evidence" value="ECO:0007669"/>
    <property type="project" value="InterPro"/>
</dbReference>
<evidence type="ECO:0000256" key="7">
    <source>
        <dbReference type="ARBA" id="ARBA00022692"/>
    </source>
</evidence>
<comment type="catalytic activity">
    <reaction evidence="16">
        <text>Preferential cleavage: (Ac)2-L-Lys-D-Ala-|-D-Ala. Also transpeptidation of peptidyl-alanyl moieties that are N-acyl substituents of D-alanine.</text>
        <dbReference type="EC" id="3.4.16.4"/>
    </reaction>
</comment>
<keyword evidence="8 16" id="KW-0378">Hydrolase</keyword>
<evidence type="ECO:0000313" key="19">
    <source>
        <dbReference type="EMBL" id="KGE69226.1"/>
    </source>
</evidence>
<feature type="domain" description="Penicillin-binding protein transpeptidase" evidence="17">
    <location>
        <begin position="248"/>
        <end position="548"/>
    </location>
</feature>
<dbReference type="GO" id="GO:0009002">
    <property type="term" value="F:serine-type D-Ala-D-Ala carboxypeptidase activity"/>
    <property type="evidence" value="ECO:0007669"/>
    <property type="project" value="UniProtKB-UniRule"/>
</dbReference>
<evidence type="ECO:0000256" key="12">
    <source>
        <dbReference type="ARBA" id="ARBA00023136"/>
    </source>
</evidence>
<dbReference type="GO" id="GO:0071555">
    <property type="term" value="P:cell wall organization"/>
    <property type="evidence" value="ECO:0007669"/>
    <property type="project" value="UniProtKB-KW"/>
</dbReference>
<evidence type="ECO:0000256" key="5">
    <source>
        <dbReference type="ARBA" id="ARBA00022645"/>
    </source>
</evidence>
<keyword evidence="9 16" id="KW-0133">Cell shape</keyword>
<keyword evidence="6 16" id="KW-0645">Protease</keyword>
<evidence type="ECO:0000256" key="10">
    <source>
        <dbReference type="ARBA" id="ARBA00022984"/>
    </source>
</evidence>
<reference evidence="19 20" key="1">
    <citation type="journal article" date="2013" name="Genome Announc.">
        <title>Draft Genome Sequence of Pseudomonas fluorescens LMG 5329, a White Line-Inducing Principle-Producing Bioindicator for the Mushroom Pathogen Pseudomonas tolaasii.</title>
        <authorList>
            <person name="Ghequire M.G."/>
            <person name="Rokni-Zadeh H."/>
            <person name="Zarrineh P."/>
            <person name="De Mot R."/>
        </authorList>
    </citation>
    <scope>NUCLEOTIDE SEQUENCE [LARGE SCALE GENOMIC DNA]</scope>
    <source>
        <strain evidence="19 20">LMG 5329</strain>
    </source>
</reference>
<comment type="pathway">
    <text evidence="16">Cell wall biogenesis; peptidoglycan biosynthesis.</text>
</comment>
<keyword evidence="12 16" id="KW-0472">Membrane</keyword>
<keyword evidence="13 16" id="KW-0717">Septation</keyword>
<dbReference type="Pfam" id="PF00905">
    <property type="entry name" value="Transpeptidase"/>
    <property type="match status" value="1"/>
</dbReference>
<accession>A0A0A1Z8B5</accession>
<evidence type="ECO:0000256" key="9">
    <source>
        <dbReference type="ARBA" id="ARBA00022960"/>
    </source>
</evidence>
<comment type="similarity">
    <text evidence="16">Belongs to the transpeptidase family. FtsI subfamily.</text>
</comment>
<dbReference type="HAMAP" id="MF_02080">
    <property type="entry name" value="FtsI_transpept"/>
    <property type="match status" value="1"/>
</dbReference>
<evidence type="ECO:0000256" key="2">
    <source>
        <dbReference type="ARBA" id="ARBA00022475"/>
    </source>
</evidence>
<organism evidence="19 20">
    <name type="scientific">Pseudomonas fluorescens LMG 5329</name>
    <dbReference type="NCBI Taxonomy" id="1324332"/>
    <lineage>
        <taxon>Bacteria</taxon>
        <taxon>Pseudomonadati</taxon>
        <taxon>Pseudomonadota</taxon>
        <taxon>Gammaproteobacteria</taxon>
        <taxon>Pseudomonadales</taxon>
        <taxon>Pseudomonadaceae</taxon>
        <taxon>Pseudomonas</taxon>
    </lineage>
</organism>
<dbReference type="Proteomes" id="UP000030060">
    <property type="component" value="Unassembled WGS sequence"/>
</dbReference>
<dbReference type="InterPro" id="IPR050515">
    <property type="entry name" value="Beta-lactam/transpept"/>
</dbReference>
<dbReference type="Gene3D" id="3.90.1310.10">
    <property type="entry name" value="Penicillin-binding protein 2a (Domain 2)"/>
    <property type="match status" value="1"/>
</dbReference>
<name>A0A0A1Z8B5_PSEFL</name>
<protein>
    <recommendedName>
        <fullName evidence="16">Peptidoglycan D,D-transpeptidase FtsI</fullName>
        <ecNumber evidence="16">3.4.16.4</ecNumber>
    </recommendedName>
    <alternativeName>
        <fullName evidence="16">Penicillin-binding protein 3</fullName>
        <shortName evidence="16">PBP-3</shortName>
    </alternativeName>
</protein>
<dbReference type="GO" id="GO:0000917">
    <property type="term" value="P:division septum assembly"/>
    <property type="evidence" value="ECO:0007669"/>
    <property type="project" value="UniProtKB-KW"/>
</dbReference>
<evidence type="ECO:0000256" key="8">
    <source>
        <dbReference type="ARBA" id="ARBA00022801"/>
    </source>
</evidence>
<evidence type="ECO:0000256" key="1">
    <source>
        <dbReference type="ARBA" id="ARBA00004370"/>
    </source>
</evidence>
<proteinExistence type="inferred from homology"/>
<feature type="active site" description="Acyl-ester intermediate" evidence="16">
    <location>
        <position position="295"/>
    </location>
</feature>
<dbReference type="OrthoDB" id="9789078at2"/>
<keyword evidence="11 16" id="KW-1133">Transmembrane helix</keyword>
<dbReference type="EMBL" id="ASGY01000029">
    <property type="protein sequence ID" value="KGE69226.1"/>
    <property type="molecule type" value="Genomic_DNA"/>
</dbReference>
<evidence type="ECO:0000256" key="4">
    <source>
        <dbReference type="ARBA" id="ARBA00022618"/>
    </source>
</evidence>
<dbReference type="SUPFAM" id="SSF56601">
    <property type="entry name" value="beta-lactamase/transpeptidase-like"/>
    <property type="match status" value="1"/>
</dbReference>
<dbReference type="Gene3D" id="3.30.450.330">
    <property type="match status" value="1"/>
</dbReference>
<comment type="function">
    <text evidence="16">Catalyzes cross-linking of the peptidoglycan cell wall at the division septum.</text>
</comment>
<dbReference type="GO" id="GO:0008360">
    <property type="term" value="P:regulation of cell shape"/>
    <property type="evidence" value="ECO:0007669"/>
    <property type="project" value="UniProtKB-KW"/>
</dbReference>
<comment type="caution">
    <text evidence="19">The sequence shown here is derived from an EMBL/GenBank/DDBJ whole genome shotgun (WGS) entry which is preliminary data.</text>
</comment>
<keyword evidence="3 16" id="KW-0997">Cell inner membrane</keyword>
<keyword evidence="5 16" id="KW-0121">Carboxypeptidase</keyword>
<dbReference type="GO" id="GO:0006508">
    <property type="term" value="P:proteolysis"/>
    <property type="evidence" value="ECO:0007669"/>
    <property type="project" value="UniProtKB-KW"/>
</dbReference>
<dbReference type="GO" id="GO:0009252">
    <property type="term" value="P:peptidoglycan biosynthetic process"/>
    <property type="evidence" value="ECO:0007669"/>
    <property type="project" value="UniProtKB-UniRule"/>
</dbReference>
<dbReference type="SUPFAM" id="SSF56519">
    <property type="entry name" value="Penicillin binding protein dimerisation domain"/>
    <property type="match status" value="1"/>
</dbReference>
<comment type="subcellular location">
    <subcellularLocation>
        <location evidence="16">Cell inner membrane</location>
        <topology evidence="16">Single-pass membrane protein</topology>
    </subcellularLocation>
    <subcellularLocation>
        <location evidence="1">Membrane</location>
    </subcellularLocation>
</comment>
<evidence type="ECO:0000256" key="13">
    <source>
        <dbReference type="ARBA" id="ARBA00023210"/>
    </source>
</evidence>
<keyword evidence="15 16" id="KW-0961">Cell wall biogenesis/degradation</keyword>
<sequence length="567" mass="61989">MNPSVTESPWRFRVVISLFAALVALISWRILDLQVINRQFLIKQGDARSLRHLPLPAQRGLITDRNGEPLAVSTPVISFWANARELAIAQDKWPLLAALLEIPEPRLAAFLEKNAHKEFVYLSRRLPPDKADAITHGVHDNHIPGVYSLEESRRFYPAGALTAHVVGFTDLDDKGSEGIELAFDNVLKGVAGRQQVLKDRRGSLIRDLGTAKPARPGQDLALSLDLRLQYMANRELQDAISANDAFAGSVVIMDVRTGEVLAMVNYPTYNPNNRSHLQPVMMRNRALIDVFEPASTMKPFSMSAALESGRWKPTDTVEVGSGILKIGRYTIRDLSRTQGPVLDMTGILIRSSNVGMSKVAFDIGGEKVFDLMRRVGLGQETGLGFPGERAGNLPNYREWRPAETATLSYGYGLSVTAVQLAKAYAILADGGKSVPITLLRRSSAPASVQVIPATVADTLKHMLQQVIEAPKGIFRAKVPGYHVAGKSGTARKTSTGVKGYTANAYRSVFAGFAPVQDPRFAIVVVIDNPRKNGYFGGLVAAPVFSRVMAEALRMYNIPPDNLGENTR</sequence>
<dbReference type="InterPro" id="IPR036138">
    <property type="entry name" value="PBP_dimer_sf"/>
</dbReference>
<evidence type="ECO:0000256" key="6">
    <source>
        <dbReference type="ARBA" id="ARBA00022670"/>
    </source>
</evidence>
<evidence type="ECO:0000256" key="11">
    <source>
        <dbReference type="ARBA" id="ARBA00022989"/>
    </source>
</evidence>
<dbReference type="AlphaFoldDB" id="A0A0A1Z8B5"/>
<dbReference type="Pfam" id="PF03717">
    <property type="entry name" value="PBP_dimer"/>
    <property type="match status" value="1"/>
</dbReference>
<dbReference type="EC" id="3.4.16.4" evidence="16"/>
<evidence type="ECO:0000256" key="15">
    <source>
        <dbReference type="ARBA" id="ARBA00023316"/>
    </source>
</evidence>
<evidence type="ECO:0000313" key="20">
    <source>
        <dbReference type="Proteomes" id="UP000030060"/>
    </source>
</evidence>
<dbReference type="GO" id="GO:0043093">
    <property type="term" value="P:FtsZ-dependent cytokinesis"/>
    <property type="evidence" value="ECO:0007669"/>
    <property type="project" value="UniProtKB-UniRule"/>
</dbReference>
<dbReference type="PANTHER" id="PTHR30627">
    <property type="entry name" value="PEPTIDOGLYCAN D,D-TRANSPEPTIDASE"/>
    <property type="match status" value="1"/>
</dbReference>
<evidence type="ECO:0000256" key="16">
    <source>
        <dbReference type="HAMAP-Rule" id="MF_02080"/>
    </source>
</evidence>
<dbReference type="GO" id="GO:0005886">
    <property type="term" value="C:plasma membrane"/>
    <property type="evidence" value="ECO:0007669"/>
    <property type="project" value="UniProtKB-SubCell"/>
</dbReference>
<evidence type="ECO:0000256" key="14">
    <source>
        <dbReference type="ARBA" id="ARBA00023306"/>
    </source>
</evidence>
<dbReference type="InterPro" id="IPR012338">
    <property type="entry name" value="Beta-lactam/transpept-like"/>
</dbReference>
<dbReference type="Gene3D" id="3.40.710.10">
    <property type="entry name" value="DD-peptidase/beta-lactamase superfamily"/>
    <property type="match status" value="1"/>
</dbReference>
<evidence type="ECO:0000259" key="18">
    <source>
        <dbReference type="Pfam" id="PF03717"/>
    </source>
</evidence>
<feature type="domain" description="Penicillin-binding protein dimerisation" evidence="18">
    <location>
        <begin position="55"/>
        <end position="206"/>
    </location>
</feature>
<keyword evidence="2 16" id="KW-1003">Cell membrane</keyword>
<dbReference type="InterPro" id="IPR005311">
    <property type="entry name" value="PBP_dimer"/>
</dbReference>
<dbReference type="InterPro" id="IPR037532">
    <property type="entry name" value="FtsI_transpept"/>
</dbReference>
<gene>
    <name evidence="16" type="primary">ftsI</name>
    <name evidence="19" type="ORF">K814_0104050</name>
</gene>
<evidence type="ECO:0000259" key="17">
    <source>
        <dbReference type="Pfam" id="PF00905"/>
    </source>
</evidence>
<keyword evidence="10 16" id="KW-0573">Peptidoglycan synthesis</keyword>
<dbReference type="GO" id="GO:0008658">
    <property type="term" value="F:penicillin binding"/>
    <property type="evidence" value="ECO:0007669"/>
    <property type="project" value="InterPro"/>
</dbReference>
<dbReference type="RefSeq" id="WP_038843322.1">
    <property type="nucleotide sequence ID" value="NZ_ASGY01000029.1"/>
</dbReference>
<keyword evidence="4 16" id="KW-0132">Cell division</keyword>
<evidence type="ECO:0000256" key="3">
    <source>
        <dbReference type="ARBA" id="ARBA00022519"/>
    </source>
</evidence>
<keyword evidence="14 16" id="KW-0131">Cell cycle</keyword>
<keyword evidence="7 16" id="KW-0812">Transmembrane</keyword>
<dbReference type="PANTHER" id="PTHR30627:SF1">
    <property type="entry name" value="PEPTIDOGLYCAN D,D-TRANSPEPTIDASE FTSI"/>
    <property type="match status" value="1"/>
</dbReference>